<evidence type="ECO:0000313" key="3">
    <source>
        <dbReference type="Proteomes" id="UP000290253"/>
    </source>
</evidence>
<reference evidence="2 3" key="1">
    <citation type="journal article" date="2016" name="Int. J. Syst. Evol. Microbiol.">
        <title>Acidipila dinghuensis sp. nov., an acidobacterium isolated from forest soil.</title>
        <authorList>
            <person name="Jiang Y.W."/>
            <person name="Wang J."/>
            <person name="Chen M.H."/>
            <person name="Lv Y.Y."/>
            <person name="Qiu L.H."/>
        </authorList>
    </citation>
    <scope>NUCLEOTIDE SEQUENCE [LARGE SCALE GENOMIC DNA]</scope>
    <source>
        <strain evidence="2 3">DHOF10</strain>
    </source>
</reference>
<dbReference type="RefSeq" id="WP_129208863.1">
    <property type="nucleotide sequence ID" value="NZ_BMGU01000004.1"/>
</dbReference>
<dbReference type="Proteomes" id="UP000290253">
    <property type="component" value="Unassembled WGS sequence"/>
</dbReference>
<name>A0A4Q1SEW1_9BACT</name>
<feature type="coiled-coil region" evidence="1">
    <location>
        <begin position="88"/>
        <end position="142"/>
    </location>
</feature>
<dbReference type="EMBL" id="SDMK01000002">
    <property type="protein sequence ID" value="RXS95667.1"/>
    <property type="molecule type" value="Genomic_DNA"/>
</dbReference>
<comment type="caution">
    <text evidence="2">The sequence shown here is derived from an EMBL/GenBank/DDBJ whole genome shotgun (WGS) entry which is preliminary data.</text>
</comment>
<proteinExistence type="predicted"/>
<keyword evidence="3" id="KW-1185">Reference proteome</keyword>
<accession>A0A4Q1SEW1</accession>
<gene>
    <name evidence="2" type="ORF">ESZ00_14025</name>
</gene>
<dbReference type="AlphaFoldDB" id="A0A4Q1SEW1"/>
<keyword evidence="1" id="KW-0175">Coiled coil</keyword>
<sequence>MQRLLSRLVRIRLLLEETARNELRNRASLLQAAEQAWAEERAEQQSLEQRALGGLRDPEREHRAAEEAATAEARFIDLRAAEAVAGRLVLLEQAVAQAEAAMEASREQYLARRRERLQAEALRASERQREELKQRRREQRDLDDHFAMAHWRGIDSGT</sequence>
<organism evidence="2 3">
    <name type="scientific">Silvibacterium dinghuense</name>
    <dbReference type="NCBI Taxonomy" id="1560006"/>
    <lineage>
        <taxon>Bacteria</taxon>
        <taxon>Pseudomonadati</taxon>
        <taxon>Acidobacteriota</taxon>
        <taxon>Terriglobia</taxon>
        <taxon>Terriglobales</taxon>
        <taxon>Acidobacteriaceae</taxon>
        <taxon>Silvibacterium</taxon>
    </lineage>
</organism>
<protein>
    <recommendedName>
        <fullName evidence="4">Flagellar FliJ protein</fullName>
    </recommendedName>
</protein>
<evidence type="ECO:0000256" key="1">
    <source>
        <dbReference type="SAM" id="Coils"/>
    </source>
</evidence>
<evidence type="ECO:0000313" key="2">
    <source>
        <dbReference type="EMBL" id="RXS95667.1"/>
    </source>
</evidence>
<evidence type="ECO:0008006" key="4">
    <source>
        <dbReference type="Google" id="ProtNLM"/>
    </source>
</evidence>